<proteinExistence type="predicted"/>
<sequence>MEIKQTEPAQILACLKEIFASQQLSAIQLAEAATQSISLGAYLAGELVGGIVIKRNYQTAHVSQLAVKPTYQRLGVGRQLLQAGEKQAKERGAKTITLTTRSYQAPLSIKNKDTPVLAN</sequence>
<reference evidence="3" key="1">
    <citation type="submission" date="2016-06" db="EMBL/GenBank/DDBJ databases">
        <title>Four novel species of enterococci isolated from chicken manure.</title>
        <authorList>
            <person name="Van Tyne D."/>
        </authorList>
    </citation>
    <scope>NUCLEOTIDE SEQUENCE [LARGE SCALE GENOMIC DNA]</scope>
    <source>
        <strain evidence="3">JM9A</strain>
    </source>
</reference>
<dbReference type="CDD" id="cd04301">
    <property type="entry name" value="NAT_SF"/>
    <property type="match status" value="1"/>
</dbReference>
<dbReference type="Pfam" id="PF00583">
    <property type="entry name" value="Acetyltransf_1"/>
    <property type="match status" value="1"/>
</dbReference>
<dbReference type="SUPFAM" id="SSF55729">
    <property type="entry name" value="Acyl-CoA N-acyltransferases (Nat)"/>
    <property type="match status" value="1"/>
</dbReference>
<dbReference type="InterPro" id="IPR000182">
    <property type="entry name" value="GNAT_dom"/>
</dbReference>
<dbReference type="InterPro" id="IPR016181">
    <property type="entry name" value="Acyl_CoA_acyltransferase"/>
</dbReference>
<dbReference type="Gene3D" id="3.40.630.30">
    <property type="match status" value="1"/>
</dbReference>
<dbReference type="PROSITE" id="PS51186">
    <property type="entry name" value="GNAT"/>
    <property type="match status" value="1"/>
</dbReference>
<dbReference type="Proteomes" id="UP001429357">
    <property type="component" value="Unassembled WGS sequence"/>
</dbReference>
<gene>
    <name evidence="2" type="ORF">BAU18_001771</name>
</gene>
<evidence type="ECO:0000313" key="3">
    <source>
        <dbReference type="Proteomes" id="UP001429357"/>
    </source>
</evidence>
<dbReference type="EMBL" id="MAEI02000001">
    <property type="protein sequence ID" value="MEO1782178.1"/>
    <property type="molecule type" value="Genomic_DNA"/>
</dbReference>
<reference evidence="2 3" key="2">
    <citation type="submission" date="2024-02" db="EMBL/GenBank/DDBJ databases">
        <title>The Genome Sequence of Enterococcus diestrammenae JM9A.</title>
        <authorList>
            <person name="Earl A."/>
            <person name="Manson A."/>
            <person name="Gilmore M."/>
            <person name="Sanders J."/>
            <person name="Shea T."/>
            <person name="Howe W."/>
            <person name="Livny J."/>
            <person name="Cuomo C."/>
            <person name="Neafsey D."/>
            <person name="Birren B."/>
        </authorList>
    </citation>
    <scope>NUCLEOTIDE SEQUENCE [LARGE SCALE GENOMIC DNA]</scope>
    <source>
        <strain evidence="2 3">JM9A</strain>
    </source>
</reference>
<dbReference type="RefSeq" id="WP_161868700.1">
    <property type="nucleotide sequence ID" value="NZ_MAEI02000001.1"/>
</dbReference>
<protein>
    <recommendedName>
        <fullName evidence="1">N-acetyltransferase domain-containing protein</fullName>
    </recommendedName>
</protein>
<organism evidence="2 3">
    <name type="scientific">Enterococcus diestrammenae</name>
    <dbReference type="NCBI Taxonomy" id="1155073"/>
    <lineage>
        <taxon>Bacteria</taxon>
        <taxon>Bacillati</taxon>
        <taxon>Bacillota</taxon>
        <taxon>Bacilli</taxon>
        <taxon>Lactobacillales</taxon>
        <taxon>Enterococcaceae</taxon>
        <taxon>Enterococcus</taxon>
    </lineage>
</organism>
<evidence type="ECO:0000313" key="2">
    <source>
        <dbReference type="EMBL" id="MEO1782178.1"/>
    </source>
</evidence>
<accession>A0ABV0F2A0</accession>
<evidence type="ECO:0000259" key="1">
    <source>
        <dbReference type="PROSITE" id="PS51186"/>
    </source>
</evidence>
<comment type="caution">
    <text evidence="2">The sequence shown here is derived from an EMBL/GenBank/DDBJ whole genome shotgun (WGS) entry which is preliminary data.</text>
</comment>
<keyword evidence="3" id="KW-1185">Reference proteome</keyword>
<name>A0ABV0F2A0_9ENTE</name>
<feature type="domain" description="N-acetyltransferase" evidence="1">
    <location>
        <begin position="1"/>
        <end position="119"/>
    </location>
</feature>